<comment type="caution">
    <text evidence="1">The sequence shown here is derived from an EMBL/GenBank/DDBJ whole genome shotgun (WGS) entry which is preliminary data.</text>
</comment>
<reference evidence="1" key="1">
    <citation type="submission" date="2019-12" db="EMBL/GenBank/DDBJ databases">
        <title>Genome sequencing and annotation of Brassica cretica.</title>
        <authorList>
            <person name="Studholme D.J."/>
            <person name="Sarris P."/>
        </authorList>
    </citation>
    <scope>NUCLEOTIDE SEQUENCE</scope>
    <source>
        <strain evidence="1">PFS-109/04</strain>
        <tissue evidence="1">Leaf</tissue>
    </source>
</reference>
<name>A0A8S9PXL8_BRACR</name>
<dbReference type="AlphaFoldDB" id="A0A8S9PXL8"/>
<evidence type="ECO:0000313" key="1">
    <source>
        <dbReference type="EMBL" id="KAF3526078.1"/>
    </source>
</evidence>
<protein>
    <recommendedName>
        <fullName evidence="3">F-box domain-containing protein</fullName>
    </recommendedName>
</protein>
<gene>
    <name evidence="1" type="ORF">F2Q69_00048026</name>
</gene>
<sequence length="79" mass="8888">MKKLKQNVLEDQGSNTQSLTLGREYSDLPDHLLIDIFFRVPSKAIARLHCVSVFNSSSSRFHGVVPDEVFDSSAASFRF</sequence>
<organism evidence="1 2">
    <name type="scientific">Brassica cretica</name>
    <name type="common">Mustard</name>
    <dbReference type="NCBI Taxonomy" id="69181"/>
    <lineage>
        <taxon>Eukaryota</taxon>
        <taxon>Viridiplantae</taxon>
        <taxon>Streptophyta</taxon>
        <taxon>Embryophyta</taxon>
        <taxon>Tracheophyta</taxon>
        <taxon>Spermatophyta</taxon>
        <taxon>Magnoliopsida</taxon>
        <taxon>eudicotyledons</taxon>
        <taxon>Gunneridae</taxon>
        <taxon>Pentapetalae</taxon>
        <taxon>rosids</taxon>
        <taxon>malvids</taxon>
        <taxon>Brassicales</taxon>
        <taxon>Brassicaceae</taxon>
        <taxon>Brassiceae</taxon>
        <taxon>Brassica</taxon>
    </lineage>
</organism>
<dbReference type="InterPro" id="IPR036047">
    <property type="entry name" value="F-box-like_dom_sf"/>
</dbReference>
<evidence type="ECO:0000313" key="2">
    <source>
        <dbReference type="Proteomes" id="UP000712600"/>
    </source>
</evidence>
<proteinExistence type="predicted"/>
<evidence type="ECO:0008006" key="3">
    <source>
        <dbReference type="Google" id="ProtNLM"/>
    </source>
</evidence>
<dbReference type="Proteomes" id="UP000712600">
    <property type="component" value="Unassembled WGS sequence"/>
</dbReference>
<accession>A0A8S9PXL8</accession>
<dbReference type="EMBL" id="QGKX02001347">
    <property type="protein sequence ID" value="KAF3526078.1"/>
    <property type="molecule type" value="Genomic_DNA"/>
</dbReference>
<dbReference type="SUPFAM" id="SSF81383">
    <property type="entry name" value="F-box domain"/>
    <property type="match status" value="1"/>
</dbReference>